<evidence type="ECO:0000256" key="1">
    <source>
        <dbReference type="ARBA" id="ARBA00022845"/>
    </source>
</evidence>
<evidence type="ECO:0000259" key="4">
    <source>
        <dbReference type="Pfam" id="PF12246"/>
    </source>
</evidence>
<dbReference type="GO" id="GO:0003677">
    <property type="term" value="F:DNA binding"/>
    <property type="evidence" value="ECO:0007669"/>
    <property type="project" value="UniProtKB-UniRule"/>
</dbReference>
<reference evidence="7" key="4">
    <citation type="submission" date="2019-05" db="EMBL/GenBank/DDBJ databases">
        <authorList>
            <consortium name="Pathogen Informatics"/>
        </authorList>
    </citation>
    <scope>NUCLEOTIDE SEQUENCE</scope>
    <source>
        <strain evidence="7">17X</strain>
    </source>
</reference>
<comment type="similarity">
    <text evidence="2">Belongs to the XPG/RAD2 endonuclease family. EXO1 subfamily.</text>
</comment>
<feature type="compositionally biased region" description="Basic and acidic residues" evidence="3">
    <location>
        <begin position="401"/>
        <end position="429"/>
    </location>
</feature>
<name>A0A077Y706_PLAYE</name>
<dbReference type="GO" id="GO:0017108">
    <property type="term" value="F:5'-flap endonuclease activity"/>
    <property type="evidence" value="ECO:0007669"/>
    <property type="project" value="TreeGrafter"/>
</dbReference>
<dbReference type="GO" id="GO:0046872">
    <property type="term" value="F:metal ion binding"/>
    <property type="evidence" value="ECO:0007669"/>
    <property type="project" value="UniProtKB-UniRule"/>
</dbReference>
<dbReference type="OMA" id="YFEWVDL"/>
<comment type="subcellular location">
    <subcellularLocation>
        <location evidence="2">Nucleus</location>
    </subcellularLocation>
</comment>
<comment type="cofactor">
    <cofactor evidence="2">
        <name>Mg(2+)</name>
        <dbReference type="ChEBI" id="CHEBI:18420"/>
    </cofactor>
    <text evidence="2">Binds 2 magnesium ions per subunit. They probably participate in the reaction catalyzed by the enzyme. May bind an additional third magnesium ion after substrate binding.</text>
</comment>
<dbReference type="EMBL" id="LM993666">
    <property type="protein sequence ID" value="VTZ79853.1"/>
    <property type="molecule type" value="Genomic_DNA"/>
</dbReference>
<dbReference type="Pfam" id="PF12247">
    <property type="entry name" value="MKT1_N"/>
    <property type="match status" value="1"/>
</dbReference>
<dbReference type="GO" id="GO:0035312">
    <property type="term" value="F:5'-3' DNA exonuclease activity"/>
    <property type="evidence" value="ECO:0007669"/>
    <property type="project" value="UniProtKB-UniRule"/>
</dbReference>
<keyword evidence="2" id="KW-0227">DNA damage</keyword>
<dbReference type="GeneID" id="3789947"/>
<dbReference type="InterPro" id="IPR022040">
    <property type="entry name" value="MKT1_N"/>
</dbReference>
<keyword evidence="2" id="KW-0234">DNA repair</keyword>
<keyword evidence="2" id="KW-0269">Exonuclease</keyword>
<dbReference type="Proteomes" id="UP000072874">
    <property type="component" value="Chromosome 12"/>
</dbReference>
<dbReference type="Proteomes" id="UP000072904">
    <property type="component" value="Chromosome 12"/>
</dbReference>
<dbReference type="InterPro" id="IPR029060">
    <property type="entry name" value="PIN-like_dom_sf"/>
</dbReference>
<dbReference type="RefSeq" id="XP_724621.2">
    <property type="nucleotide sequence ID" value="XM_719528.2"/>
</dbReference>
<keyword evidence="2" id="KW-0460">Magnesium</keyword>
<dbReference type="EMBL" id="LK934640">
    <property type="protein sequence ID" value="CDU19218.1"/>
    <property type="molecule type" value="Genomic_DNA"/>
</dbReference>
<feature type="domain" description="Post-transcriptional regulator MKT1 C-terminal" evidence="4">
    <location>
        <begin position="725"/>
        <end position="898"/>
    </location>
</feature>
<gene>
    <name evidence="7" type="ORF">PY17X_1205200</name>
    <name evidence="6" type="ORF">PYYM_1204600</name>
</gene>
<keyword evidence="2" id="KW-0228">DNA excision</keyword>
<dbReference type="InterPro" id="IPR037314">
    <property type="entry name" value="MKT1_H3TH"/>
</dbReference>
<reference evidence="8 9" key="1">
    <citation type="journal article" date="2014" name="BMC Biol.">
        <title>A comprehensive evaluation of rodent malaria parasite genomes and gene expression.</title>
        <authorList>
            <person name="Otto T.D."/>
            <person name="Bohme U."/>
            <person name="Jackson A.P."/>
            <person name="Hunt M."/>
            <person name="Franke-Fayard B."/>
            <person name="Hoeijmakers W.A."/>
            <person name="Religa A.A."/>
            <person name="Robertson L."/>
            <person name="Sanders M."/>
            <person name="Ogun S.A."/>
            <person name="Cunningham D."/>
            <person name="Erhart A."/>
            <person name="Billker O."/>
            <person name="Khan S.M."/>
            <person name="Stunnenberg H.G."/>
            <person name="Langhorne J."/>
            <person name="Holder A.A."/>
            <person name="Waters A.P."/>
            <person name="Newbold C.I."/>
            <person name="Pain A."/>
            <person name="Berriman M."/>
            <person name="Janse C.J."/>
        </authorList>
    </citation>
    <scope>NUCLEOTIDE SEQUENCE [LARGE SCALE GENOMIC DNA]</scope>
    <source>
        <strain evidence="7 8">17X</strain>
        <strain evidence="6 9">YM</strain>
    </source>
</reference>
<dbReference type="Pfam" id="PF12246">
    <property type="entry name" value="MKT1_C"/>
    <property type="match status" value="1"/>
</dbReference>
<dbReference type="InterPro" id="IPR022039">
    <property type="entry name" value="MKT1_C"/>
</dbReference>
<dbReference type="KEGG" id="pyo:PY17X_1205200"/>
<evidence type="ECO:0000313" key="8">
    <source>
        <dbReference type="Proteomes" id="UP000072874"/>
    </source>
</evidence>
<dbReference type="GO" id="GO:0006417">
    <property type="term" value="P:regulation of translation"/>
    <property type="evidence" value="ECO:0007669"/>
    <property type="project" value="UniProtKB-KW"/>
</dbReference>
<keyword evidence="2" id="KW-0540">Nuclease</keyword>
<dbReference type="CDD" id="cd09902">
    <property type="entry name" value="H3TH_MKT1"/>
    <property type="match status" value="1"/>
</dbReference>
<dbReference type="OrthoDB" id="17262at2759"/>
<feature type="domain" description="Post-transcriptional regulator MKT1 N-terminal" evidence="5">
    <location>
        <begin position="478"/>
        <end position="561"/>
    </location>
</feature>
<comment type="function">
    <text evidence="2">5'-&gt;3' double-stranded DNA exonuclease which may also possess a cryptic 3'-&gt;5' double-stranded DNA exonuclease activity. Functions in DNA mismatch repair.</text>
</comment>
<reference evidence="7" key="3">
    <citation type="submission" date="2014-05" db="EMBL/GenBank/DDBJ databases">
        <authorList>
            <person name="Aslett M.A."/>
            <person name="De Silva N."/>
        </authorList>
    </citation>
    <scope>NUCLEOTIDE SEQUENCE</scope>
    <source>
        <strain evidence="7">17X</strain>
    </source>
</reference>
<protein>
    <recommendedName>
        <fullName evidence="2">Exonuclease 1</fullName>
        <ecNumber evidence="2">3.1.-.-</ecNumber>
    </recommendedName>
</protein>
<dbReference type="AlphaFoldDB" id="A0A077Y706"/>
<dbReference type="InterPro" id="IPR006084">
    <property type="entry name" value="XPG/Rad2"/>
</dbReference>
<accession>A0A077Y706</accession>
<dbReference type="Gene3D" id="3.40.50.1010">
    <property type="entry name" value="5'-nuclease"/>
    <property type="match status" value="1"/>
</dbReference>
<dbReference type="CDD" id="cd09858">
    <property type="entry name" value="PIN_MKT1"/>
    <property type="match status" value="1"/>
</dbReference>
<dbReference type="EC" id="3.1.-.-" evidence="2"/>
<keyword evidence="1" id="KW-0810">Translation regulation</keyword>
<keyword evidence="2" id="KW-0378">Hydrolase</keyword>
<proteinExistence type="inferred from homology"/>
<dbReference type="VEuPathDB" id="PlasmoDB:PY17X_1205200"/>
<evidence type="ECO:0000313" key="7">
    <source>
        <dbReference type="EMBL" id="VTZ79853.1"/>
    </source>
</evidence>
<dbReference type="VEuPathDB" id="PlasmoDB:PY04338"/>
<dbReference type="GO" id="GO:0005634">
    <property type="term" value="C:nucleus"/>
    <property type="evidence" value="ECO:0007669"/>
    <property type="project" value="UniProtKB-SubCell"/>
</dbReference>
<evidence type="ECO:0000313" key="6">
    <source>
        <dbReference type="EMBL" id="CDU19218.1"/>
    </source>
</evidence>
<dbReference type="GO" id="GO:0006281">
    <property type="term" value="P:DNA repair"/>
    <property type="evidence" value="ECO:0007669"/>
    <property type="project" value="UniProtKB-UniRule"/>
</dbReference>
<feature type="compositionally biased region" description="Basic and acidic residues" evidence="3">
    <location>
        <begin position="1007"/>
        <end position="1022"/>
    </location>
</feature>
<sequence length="1146" mass="133159">MRVRHLQSYLTEHGLLKRSSIEDIKNLKLGIDALYFLRASDNLKDILSDVSGCISPCIFHLVDKQCEYFRKYNIDIIFVFDGITPKSHKLFSAQYQQNIEQGWVYYVNNELKLSYEKFSQVSNICNSYLAFVLFHYLKSKGYKCIYAPYLAISQLSYFLANNIIDTILGPPTLILYNPQNVIINIIWEENYIEWIDLNILLKIWNINKEQFIDACLLAGTEYCLTFPYLNLSHFNSGNSEFNFGNAIEFIKQSPLISYLQHFPNDQLKKSYIEGYRVCKSILKFPIVLLLSGEVGFFSYKDKNFYNTDNVYDNNLLNKSDQAEKIKDENYEDSEYNKSFSINGNLYNVCNEKIKDLTTIDTLVDSFDSGKVNSGDKSIEPNKISEEIYKDNLHYMKNNVHIEDGKEPQQDNSKKPDSDCKGDSIDKENNSENEFENDENINMKEKFEHKKNKDIENEDKDSIKIDGDKNEDMDYEGVPHDYIKVIGSRFPTCVYYLMSIGLLSKKILCVLAQGEWIDYTHPILDSFEYRDSLIDLREYRCRILGLISVKLNPYFYKRKIKFFDYGYYINNILEKNNKFTYLDISLIDGFLWNINKNNIIEETKRQNNKHVNLQFILKWHLYCESMNMSLVCKNEAIQEELSNSEGDDNSDKNSDIGSEDSRKIRDSSEGNNDKNEEEKEAYKIKKLNKEKYNDKIIRNYNNYYKNILNTNNQNFNSILCIVYYMFLENLGIFTKRCGVTLFGLLLSESKNKSIDNNILIIFELLKFGFLTTQPLLPPNGKKYPENAYSAINNSKNLKDQDKKSVLLLSRIYSLYSSNTNKEIKYDGLIDFDLCAFFSVVKIIKKTLRQLMQACIANVLITNMELIHLLPDNLYNQLNSDISYFFVTDHLMGVLTKYFLLFDFDDLKNEIYKHDISIENYNQATPDGKRENLCIASSCNGTSDIVIENNNEHCDPINKAKNTKDEKNCSNSAADGINTNTNLEQMHNIKNCSTQDNQELSDELGKNNLSEKSDIYNNNEEDKNNINSEDINEKDDNKCNNDSNKMGMDDENVNSGAEEDKLGNKFNIFEKEVRKKFPSFLNPIIDLCNAINTWRDHLNLIIKLEKHTNVYDLVSDMKAANSFLEKKIQYIGLDKCATYIDICSNHNA</sequence>
<evidence type="ECO:0000256" key="3">
    <source>
        <dbReference type="SAM" id="MobiDB-lite"/>
    </source>
</evidence>
<keyword evidence="2" id="KW-0267">Excision nuclease</keyword>
<organism evidence="6 9">
    <name type="scientific">Plasmodium yoelii</name>
    <dbReference type="NCBI Taxonomy" id="5861"/>
    <lineage>
        <taxon>Eukaryota</taxon>
        <taxon>Sar</taxon>
        <taxon>Alveolata</taxon>
        <taxon>Apicomplexa</taxon>
        <taxon>Aconoidasida</taxon>
        <taxon>Haemosporida</taxon>
        <taxon>Plasmodiidae</taxon>
        <taxon>Plasmodium</taxon>
        <taxon>Plasmodium (Vinckeia)</taxon>
    </lineage>
</organism>
<keyword evidence="2" id="KW-0238">DNA-binding</keyword>
<feature type="region of interest" description="Disordered" evidence="3">
    <location>
        <begin position="401"/>
        <end position="468"/>
    </location>
</feature>
<keyword evidence="2" id="KW-0539">Nucleus</keyword>
<keyword evidence="2" id="KW-0479">Metal-binding</keyword>
<evidence type="ECO:0000256" key="2">
    <source>
        <dbReference type="RuleBase" id="RU910737"/>
    </source>
</evidence>
<dbReference type="PANTHER" id="PTHR11081:SF8">
    <property type="entry name" value="EXONUCLEASE 1"/>
    <property type="match status" value="1"/>
</dbReference>
<feature type="compositionally biased region" description="Basic and acidic residues" evidence="3">
    <location>
        <begin position="440"/>
        <end position="468"/>
    </location>
</feature>
<dbReference type="SUPFAM" id="SSF88723">
    <property type="entry name" value="PIN domain-like"/>
    <property type="match status" value="1"/>
</dbReference>
<feature type="compositionally biased region" description="Basic and acidic residues" evidence="3">
    <location>
        <begin position="648"/>
        <end position="678"/>
    </location>
</feature>
<evidence type="ECO:0000259" key="5">
    <source>
        <dbReference type="Pfam" id="PF12247"/>
    </source>
</evidence>
<feature type="region of interest" description="Disordered" evidence="3">
    <location>
        <begin position="641"/>
        <end position="678"/>
    </location>
</feature>
<dbReference type="VEuPathDB" id="PlasmoDB:PYYM_1204600"/>
<dbReference type="VEuPathDB" id="PlasmoDB:Py17XNL_001204922"/>
<evidence type="ECO:0000313" key="9">
    <source>
        <dbReference type="Proteomes" id="UP000072904"/>
    </source>
</evidence>
<dbReference type="PANTHER" id="PTHR11081">
    <property type="entry name" value="FLAP ENDONUCLEASE FAMILY MEMBER"/>
    <property type="match status" value="1"/>
</dbReference>
<reference evidence="6" key="2">
    <citation type="submission" date="2014-05" db="EMBL/GenBank/DDBJ databases">
        <authorList>
            <person name="Aslett A.Martin."/>
            <person name="De Silva Nishadi"/>
        </authorList>
    </citation>
    <scope>NUCLEOTIDE SEQUENCE</scope>
    <source>
        <strain evidence="6">YM</strain>
    </source>
</reference>
<feature type="region of interest" description="Disordered" evidence="3">
    <location>
        <begin position="1007"/>
        <end position="1055"/>
    </location>
</feature>